<dbReference type="PANTHER" id="PTHR33293">
    <property type="entry name" value="INSERTION ELEMENT IS1 1 PROTEIN INSB-RELATED"/>
    <property type="match status" value="1"/>
</dbReference>
<dbReference type="Proteomes" id="UP001567350">
    <property type="component" value="Unassembled WGS sequence"/>
</dbReference>
<dbReference type="Pfam" id="PF03400">
    <property type="entry name" value="DDE_Tnp_IS1"/>
    <property type="match status" value="1"/>
</dbReference>
<dbReference type="InterPro" id="IPR051354">
    <property type="entry name" value="Transposase_27_IS1"/>
</dbReference>
<proteinExistence type="inferred from homology"/>
<sequence length="174" mass="19879">MELCGLKKQPIWLWWAIDRASHQIVGFALGERGTKTAKVLQPQLPMDAHIHYCTDAHRPYKAIIKAEQHTVGKAHTHHIESLNNKLRWYLARLGRKTHAYSKSATALLHSLLFVWQRKFGASLKPQTGYLLANDCGITIFKYLFSNPLKHLQKSCAHGHTPQSTMWHTRSALPL</sequence>
<dbReference type="EMBL" id="JBGJLR010000006">
    <property type="protein sequence ID" value="MEZ2739332.1"/>
    <property type="molecule type" value="Genomic_DNA"/>
</dbReference>
<gene>
    <name evidence="5" type="ORF">ACBP88_07620</name>
</gene>
<evidence type="ECO:0000256" key="2">
    <source>
        <dbReference type="ARBA" id="ARBA00008841"/>
    </source>
</evidence>
<dbReference type="InterPro" id="IPR005063">
    <property type="entry name" value="Transposase_27"/>
</dbReference>
<evidence type="ECO:0000256" key="4">
    <source>
        <dbReference type="ARBA" id="ARBA00023172"/>
    </source>
</evidence>
<comment type="caution">
    <text evidence="5">The sequence shown here is derived from an EMBL/GenBank/DDBJ whole genome shotgun (WGS) entry which is preliminary data.</text>
</comment>
<protein>
    <submittedName>
        <fullName evidence="5">IS1 family transposase</fullName>
    </submittedName>
</protein>
<organism evidence="5 6">
    <name type="scientific">Comamonas jiangduensis</name>
    <dbReference type="NCBI Taxonomy" id="1194168"/>
    <lineage>
        <taxon>Bacteria</taxon>
        <taxon>Pseudomonadati</taxon>
        <taxon>Pseudomonadota</taxon>
        <taxon>Betaproteobacteria</taxon>
        <taxon>Burkholderiales</taxon>
        <taxon>Comamonadaceae</taxon>
        <taxon>Comamonas</taxon>
    </lineage>
</organism>
<accession>A0ABV4IFY2</accession>
<name>A0ABV4IFY2_9BURK</name>
<reference evidence="5 6" key="1">
    <citation type="submission" date="2024-08" db="EMBL/GenBank/DDBJ databases">
        <authorList>
            <person name="Feng Z."/>
            <person name="Ronholm J."/>
        </authorList>
    </citation>
    <scope>NUCLEOTIDE SEQUENCE [LARGE SCALE GENOMIC DNA]</scope>
    <source>
        <strain evidence="5 6">4-AB0-8</strain>
    </source>
</reference>
<evidence type="ECO:0000313" key="5">
    <source>
        <dbReference type="EMBL" id="MEZ2739332.1"/>
    </source>
</evidence>
<keyword evidence="4" id="KW-0233">DNA recombination</keyword>
<comment type="function">
    <text evidence="1">Absolutely required for transposition of IS1.</text>
</comment>
<keyword evidence="3" id="KW-0815">Transposition</keyword>
<evidence type="ECO:0000313" key="6">
    <source>
        <dbReference type="Proteomes" id="UP001567350"/>
    </source>
</evidence>
<evidence type="ECO:0000256" key="3">
    <source>
        <dbReference type="ARBA" id="ARBA00022578"/>
    </source>
</evidence>
<dbReference type="RefSeq" id="WP_370891833.1">
    <property type="nucleotide sequence ID" value="NZ_JBGJLR010000006.1"/>
</dbReference>
<keyword evidence="6" id="KW-1185">Reference proteome</keyword>
<evidence type="ECO:0000256" key="1">
    <source>
        <dbReference type="ARBA" id="ARBA00004091"/>
    </source>
</evidence>
<comment type="similarity">
    <text evidence="2">Belongs to the transposase 27 family.</text>
</comment>
<dbReference type="PANTHER" id="PTHR33293:SF1">
    <property type="entry name" value="INSERTION ELEMENT IS1 1 PROTEIN INSB-RELATED"/>
    <property type="match status" value="1"/>
</dbReference>